<dbReference type="EMBL" id="JBEPMU010000001">
    <property type="protein sequence ID" value="MET3650521.1"/>
    <property type="molecule type" value="Genomic_DNA"/>
</dbReference>
<dbReference type="InterPro" id="IPR006115">
    <property type="entry name" value="6PGDH_NADP-bd"/>
</dbReference>
<dbReference type="Proteomes" id="UP001549184">
    <property type="component" value="Unassembled WGS sequence"/>
</dbReference>
<comment type="caution">
    <text evidence="6">The sequence shown here is derived from an EMBL/GenBank/DDBJ whole genome shotgun (WGS) entry which is preliminary data.</text>
</comment>
<evidence type="ECO:0000259" key="5">
    <source>
        <dbReference type="SMART" id="SM01350"/>
    </source>
</evidence>
<dbReference type="SUPFAM" id="SSF51735">
    <property type="entry name" value="NAD(P)-binding Rossmann-fold domains"/>
    <property type="match status" value="1"/>
</dbReference>
<evidence type="ECO:0000256" key="4">
    <source>
        <dbReference type="ARBA" id="ARBA00023064"/>
    </source>
</evidence>
<accession>A0ABV2JNV0</accession>
<evidence type="ECO:0000313" key="6">
    <source>
        <dbReference type="EMBL" id="MET3650521.1"/>
    </source>
</evidence>
<dbReference type="NCBIfam" id="NF007161">
    <property type="entry name" value="PRK09599.1"/>
    <property type="match status" value="1"/>
</dbReference>
<dbReference type="SUPFAM" id="SSF48179">
    <property type="entry name" value="6-phosphogluconate dehydrogenase C-terminal domain-like"/>
    <property type="match status" value="1"/>
</dbReference>
<dbReference type="InterPro" id="IPR006183">
    <property type="entry name" value="Pgluconate_DH"/>
</dbReference>
<dbReference type="InterPro" id="IPR008927">
    <property type="entry name" value="6-PGluconate_DH-like_C_sf"/>
</dbReference>
<evidence type="ECO:0000313" key="7">
    <source>
        <dbReference type="Proteomes" id="UP001549184"/>
    </source>
</evidence>
<dbReference type="Pfam" id="PF03446">
    <property type="entry name" value="NAD_binding_2"/>
    <property type="match status" value="1"/>
</dbReference>
<dbReference type="Gene3D" id="3.40.50.720">
    <property type="entry name" value="NAD(P)-binding Rossmann-like Domain"/>
    <property type="match status" value="1"/>
</dbReference>
<dbReference type="PANTHER" id="PTHR11811">
    <property type="entry name" value="6-PHOSPHOGLUCONATE DEHYDROGENASE"/>
    <property type="match status" value="1"/>
</dbReference>
<dbReference type="EC" id="1.1.1.343" evidence="6"/>
<keyword evidence="4" id="KW-0311">Gluconate utilization</keyword>
<evidence type="ECO:0000256" key="1">
    <source>
        <dbReference type="ARBA" id="ARBA00004959"/>
    </source>
</evidence>
<feature type="domain" description="6-phosphogluconate dehydrogenase C-terminal" evidence="5">
    <location>
        <begin position="169"/>
        <end position="297"/>
    </location>
</feature>
<comment type="similarity">
    <text evidence="2">Belongs to the 6-phosphogluconate dehydrogenase family.</text>
</comment>
<gene>
    <name evidence="6" type="ORF">ABIC75_000223</name>
</gene>
<evidence type="ECO:0000256" key="2">
    <source>
        <dbReference type="ARBA" id="ARBA00008419"/>
    </source>
</evidence>
<organism evidence="6 7">
    <name type="scientific">Dyella japonica</name>
    <dbReference type="NCBI Taxonomy" id="231455"/>
    <lineage>
        <taxon>Bacteria</taxon>
        <taxon>Pseudomonadati</taxon>
        <taxon>Pseudomonadota</taxon>
        <taxon>Gammaproteobacteria</taxon>
        <taxon>Lysobacterales</taxon>
        <taxon>Rhodanobacteraceae</taxon>
        <taxon>Dyella</taxon>
    </lineage>
</organism>
<dbReference type="PRINTS" id="PR00076">
    <property type="entry name" value="6PGDHDRGNASE"/>
</dbReference>
<keyword evidence="7" id="KW-1185">Reference proteome</keyword>
<dbReference type="Pfam" id="PF00393">
    <property type="entry name" value="6PGD"/>
    <property type="match status" value="1"/>
</dbReference>
<dbReference type="InterPro" id="IPR036291">
    <property type="entry name" value="NAD(P)-bd_dom_sf"/>
</dbReference>
<keyword evidence="3 6" id="KW-0560">Oxidoreductase</keyword>
<dbReference type="GO" id="GO:0004616">
    <property type="term" value="F:phosphogluconate dehydrogenase (decarboxylating) activity"/>
    <property type="evidence" value="ECO:0007669"/>
    <property type="project" value="UniProtKB-EC"/>
</dbReference>
<comment type="pathway">
    <text evidence="1">Carbohydrate degradation; pentose phosphate pathway.</text>
</comment>
<dbReference type="InterPro" id="IPR002204">
    <property type="entry name" value="3-OH-isobutyrate_DH-rel_CS"/>
</dbReference>
<dbReference type="SMART" id="SM01350">
    <property type="entry name" value="6PGD"/>
    <property type="match status" value="1"/>
</dbReference>
<dbReference type="NCBIfam" id="TIGR00872">
    <property type="entry name" value="gnd_rel"/>
    <property type="match status" value="1"/>
</dbReference>
<protein>
    <submittedName>
        <fullName evidence="6">6-phosphogluconate dehydrogenase</fullName>
        <ecNumber evidence="6">1.1.1.343</ecNumber>
        <ecNumber evidence="6">1.1.1.44</ecNumber>
    </submittedName>
</protein>
<dbReference type="InterPro" id="IPR013328">
    <property type="entry name" value="6PGD_dom2"/>
</dbReference>
<dbReference type="EC" id="1.1.1.44" evidence="6"/>
<name>A0ABV2JNV0_9GAMM</name>
<reference evidence="6 7" key="1">
    <citation type="submission" date="2024-06" db="EMBL/GenBank/DDBJ databases">
        <title>Sorghum-associated microbial communities from plants grown in Nebraska, USA.</title>
        <authorList>
            <person name="Schachtman D."/>
        </authorList>
    </citation>
    <scope>NUCLEOTIDE SEQUENCE [LARGE SCALE GENOMIC DNA]</scope>
    <source>
        <strain evidence="6 7">1073</strain>
    </source>
</reference>
<dbReference type="RefSeq" id="WP_354012017.1">
    <property type="nucleotide sequence ID" value="NZ_JBEPMU010000001.1"/>
</dbReference>
<sequence length="301" mass="32644">MKLGMIGLGRMGANMAQRLMKGGHQIVGFDPQAAARKDLEGKGAQTADSLTALVAALPSPRTLWLMVPAGEATDANLDALLPLLAAGDTIIDGGNSFYKDSMRRAKRFAERDIAYVDCGTSGGIWGLDEGYSLMIGGDEAAVERMRPIFESLAPAKDRGWARVGPAGAGHFAKMVHNGIEYGMMQAYAEGFSILRHKAEFDMDLQQVAEIWRYGSVVRSWLLDLTADALKKNPDMSGIAPYVADSGEGRWTVDEAIELNVPAPIITQSLIERLRSRDKDSFTDKLLSAMRNEFGGHPIKKA</sequence>
<dbReference type="InterPro" id="IPR004849">
    <property type="entry name" value="6DGDH_YqeC"/>
</dbReference>
<dbReference type="PROSITE" id="PS00895">
    <property type="entry name" value="3_HYDROXYISOBUT_DH"/>
    <property type="match status" value="1"/>
</dbReference>
<dbReference type="Gene3D" id="1.10.1040.10">
    <property type="entry name" value="N-(1-d-carboxylethyl)-l-norvaline Dehydrogenase, domain 2"/>
    <property type="match status" value="1"/>
</dbReference>
<proteinExistence type="inferred from homology"/>
<evidence type="ECO:0000256" key="3">
    <source>
        <dbReference type="ARBA" id="ARBA00023002"/>
    </source>
</evidence>
<dbReference type="InterPro" id="IPR006114">
    <property type="entry name" value="6PGDH_C"/>
</dbReference>